<evidence type="ECO:0000256" key="4">
    <source>
        <dbReference type="ARBA" id="ARBA00022737"/>
    </source>
</evidence>
<reference evidence="6" key="1">
    <citation type="submission" date="2022-04" db="EMBL/GenBank/DDBJ databases">
        <title>Roseibium sp. CAU 1639 isolated from mud.</title>
        <authorList>
            <person name="Kim W."/>
        </authorList>
    </citation>
    <scope>NUCLEOTIDE SEQUENCE</scope>
    <source>
        <strain evidence="6">CAU 1639</strain>
    </source>
</reference>
<dbReference type="Gene3D" id="3.30.559.30">
    <property type="entry name" value="Nonribosomal peptide synthetase, condensation domain"/>
    <property type="match status" value="1"/>
</dbReference>
<dbReference type="InterPro" id="IPR045851">
    <property type="entry name" value="AMP-bd_C_sf"/>
</dbReference>
<dbReference type="InterPro" id="IPR006162">
    <property type="entry name" value="Ppantetheine_attach_site"/>
</dbReference>
<dbReference type="PANTHER" id="PTHR45527:SF1">
    <property type="entry name" value="FATTY ACID SYNTHASE"/>
    <property type="match status" value="1"/>
</dbReference>
<accession>A0ABT0H3L7</accession>
<dbReference type="PROSITE" id="PS50075">
    <property type="entry name" value="CARRIER"/>
    <property type="match status" value="1"/>
</dbReference>
<dbReference type="InterPro" id="IPR000873">
    <property type="entry name" value="AMP-dep_synth/lig_dom"/>
</dbReference>
<dbReference type="InterPro" id="IPR020845">
    <property type="entry name" value="AMP-binding_CS"/>
</dbReference>
<dbReference type="Gene3D" id="3.30.559.10">
    <property type="entry name" value="Chloramphenicol acetyltransferase-like domain"/>
    <property type="match status" value="2"/>
</dbReference>
<dbReference type="InterPro" id="IPR010060">
    <property type="entry name" value="NRPS_synth"/>
</dbReference>
<dbReference type="Gene3D" id="1.10.1200.10">
    <property type="entry name" value="ACP-like"/>
    <property type="match status" value="1"/>
</dbReference>
<evidence type="ECO:0000259" key="5">
    <source>
        <dbReference type="PROSITE" id="PS50075"/>
    </source>
</evidence>
<evidence type="ECO:0000313" key="7">
    <source>
        <dbReference type="Proteomes" id="UP001431221"/>
    </source>
</evidence>
<dbReference type="Pfam" id="PF13193">
    <property type="entry name" value="AMP-binding_C"/>
    <property type="match status" value="1"/>
</dbReference>
<feature type="non-terminal residue" evidence="6">
    <location>
        <position position="1127"/>
    </location>
</feature>
<dbReference type="Pfam" id="PF00501">
    <property type="entry name" value="AMP-binding"/>
    <property type="match status" value="1"/>
</dbReference>
<dbReference type="Proteomes" id="UP001431221">
    <property type="component" value="Unassembled WGS sequence"/>
</dbReference>
<dbReference type="RefSeq" id="WP_248160314.1">
    <property type="nucleotide sequence ID" value="NZ_JALNMJ010000059.1"/>
</dbReference>
<dbReference type="SUPFAM" id="SSF47336">
    <property type="entry name" value="ACP-like"/>
    <property type="match status" value="1"/>
</dbReference>
<dbReference type="InterPro" id="IPR009081">
    <property type="entry name" value="PP-bd_ACP"/>
</dbReference>
<evidence type="ECO:0000256" key="1">
    <source>
        <dbReference type="ARBA" id="ARBA00001957"/>
    </source>
</evidence>
<feature type="non-terminal residue" evidence="6">
    <location>
        <position position="1"/>
    </location>
</feature>
<keyword evidence="7" id="KW-1185">Reference proteome</keyword>
<proteinExistence type="predicted"/>
<keyword evidence="3" id="KW-0597">Phosphoprotein</keyword>
<dbReference type="Gene3D" id="3.30.300.30">
    <property type="match status" value="1"/>
</dbReference>
<keyword evidence="2" id="KW-0596">Phosphopantetheine</keyword>
<feature type="domain" description="Carrier" evidence="5">
    <location>
        <begin position="469"/>
        <end position="543"/>
    </location>
</feature>
<dbReference type="NCBIfam" id="TIGR01720">
    <property type="entry name" value="NRPS-para261"/>
    <property type="match status" value="1"/>
</dbReference>
<dbReference type="Pfam" id="PF00668">
    <property type="entry name" value="Condensation"/>
    <property type="match status" value="2"/>
</dbReference>
<dbReference type="InterPro" id="IPR023213">
    <property type="entry name" value="CAT-like_dom_sf"/>
</dbReference>
<dbReference type="PROSITE" id="PS00012">
    <property type="entry name" value="PHOSPHOPANTETHEINE"/>
    <property type="match status" value="1"/>
</dbReference>
<sequence>LAHLLLQRGIGAEDLVAIALPRSVEMVVALLAVLKTGGAYLPLDPDYPPARIAMMLDDAAPKLVLTASGLVEGLQGFDLLVMDAAETAAELANASTRTPDDRDRNQPIDPRHPAYVIYTSGSTGKPKGVVVTRHGLSNLAFAQIDRFGIDAGSRVAQFASFSFDAAFSEIATALVSGAALVIWPRPAFTDPAALKTFLETERISHITLSPSLLGVMSVTDLPPGCVLVTAGEAISVAEVRRWSARSRLINAYGPTEVTVCGSMSLPLSVNLHGDIAPIGLPIWNAQLYVLDHALRPVANGVAGELYIGGLGLARGYQNQPELTASRFIADPFAGAGNRMYRTGDRVYRAADGMLYFLGRGDSQVKIRGRRIEPGEIERVLLEEDTVAQCLVSVYRDRQGNSRLVAYVIGPDGADSCVESLQQVCANRLPDYMVPSQIELLPYLPRLPNGKIDRKALPAPSRPHVGAAARRLSPVEETVSAAFAETLGTPDPAPDQSFFALGGDSISAIRLVSLLRRQGLQVSPKDVFDQKTVAGLAATAKPLRKAGQREETVSDPGKVLPTPILRWFAELGGPQDGFYQSTCLKLPVGANAAFLQSALSAIVRQHDMLRARTGGDLSSLRIAPVVAQDNVVALKRVDATSQASDEDLTWELEQEHRTAVSSLSLAEGRVLSAVWFDKGAEKAGMLLLAAHHLVIDGVSWRILVDDLRVAWEDWRAGRPVSPEPATTSFPVWSRLLRDEAASAGRAAELSYWQGVLSPDAARLMPTGLDRRRDLVGSQKSQRVTLGPKDTHAVLTGLPALYSCGPQDILLSGLVLALGRFLSGRSDTAPKSIVCDIEGHGREPIGEADLSRTVGWFTSLFPIRLDTTPSGDAANAPGEQDLRHLIASVKERLRAVPDRGIGYGLLRYLNRDTAAVLASAPRAQIVFNYLGRFQAGAGGNWSPLPEFGGLRGGFDPETPLDHVLSIDCQAVEHEGGYHLETDFGYAARHLTEPEVTELAGCWQEALGRLARHADWEGAGGYTPSDFPMAQMSQPDVDGLAKRYGARLETVWPLTGLQSGLLFHGLMDAETGEDAYLVQTVVDLDGEVDADRLKGSLKALVARHAPLRAVFCHEGVSDPVQVILKDAVLP</sequence>
<evidence type="ECO:0000256" key="3">
    <source>
        <dbReference type="ARBA" id="ARBA00022553"/>
    </source>
</evidence>
<protein>
    <submittedName>
        <fullName evidence="6">Amino acid adenylation domain-containing protein</fullName>
    </submittedName>
</protein>
<dbReference type="InterPro" id="IPR025110">
    <property type="entry name" value="AMP-bd_C"/>
</dbReference>
<name>A0ABT0H3L7_9HYPH</name>
<dbReference type="SMART" id="SM00823">
    <property type="entry name" value="PKS_PP"/>
    <property type="match status" value="1"/>
</dbReference>
<evidence type="ECO:0000313" key="6">
    <source>
        <dbReference type="EMBL" id="MCK7616268.1"/>
    </source>
</evidence>
<dbReference type="Gene3D" id="2.30.38.10">
    <property type="entry name" value="Luciferase, Domain 3"/>
    <property type="match status" value="1"/>
</dbReference>
<gene>
    <name evidence="6" type="ORF">M0H32_29365</name>
</gene>
<keyword evidence="4" id="KW-0677">Repeat</keyword>
<dbReference type="SUPFAM" id="SSF56801">
    <property type="entry name" value="Acetyl-CoA synthetase-like"/>
    <property type="match status" value="1"/>
</dbReference>
<dbReference type="PANTHER" id="PTHR45527">
    <property type="entry name" value="NONRIBOSOMAL PEPTIDE SYNTHETASE"/>
    <property type="match status" value="1"/>
</dbReference>
<dbReference type="NCBIfam" id="TIGR01733">
    <property type="entry name" value="AA-adenyl-dom"/>
    <property type="match status" value="1"/>
</dbReference>
<comment type="cofactor">
    <cofactor evidence="1">
        <name>pantetheine 4'-phosphate</name>
        <dbReference type="ChEBI" id="CHEBI:47942"/>
    </cofactor>
</comment>
<dbReference type="InterPro" id="IPR001242">
    <property type="entry name" value="Condensation_dom"/>
</dbReference>
<comment type="caution">
    <text evidence="6">The sequence shown here is derived from an EMBL/GenBank/DDBJ whole genome shotgun (WGS) entry which is preliminary data.</text>
</comment>
<dbReference type="Gene3D" id="3.40.50.980">
    <property type="match status" value="2"/>
</dbReference>
<dbReference type="PROSITE" id="PS00455">
    <property type="entry name" value="AMP_BINDING"/>
    <property type="match status" value="1"/>
</dbReference>
<dbReference type="InterPro" id="IPR036736">
    <property type="entry name" value="ACP-like_sf"/>
</dbReference>
<dbReference type="CDD" id="cd05930">
    <property type="entry name" value="A_NRPS"/>
    <property type="match status" value="1"/>
</dbReference>
<dbReference type="EMBL" id="JALNMJ010000059">
    <property type="protein sequence ID" value="MCK7616268.1"/>
    <property type="molecule type" value="Genomic_DNA"/>
</dbReference>
<dbReference type="InterPro" id="IPR020806">
    <property type="entry name" value="PKS_PP-bd"/>
</dbReference>
<dbReference type="InterPro" id="IPR010071">
    <property type="entry name" value="AA_adenyl_dom"/>
</dbReference>
<organism evidence="6 7">
    <name type="scientific">Roseibium sediminicola</name>
    <dbReference type="NCBI Taxonomy" id="2933272"/>
    <lineage>
        <taxon>Bacteria</taxon>
        <taxon>Pseudomonadati</taxon>
        <taxon>Pseudomonadota</taxon>
        <taxon>Alphaproteobacteria</taxon>
        <taxon>Hyphomicrobiales</taxon>
        <taxon>Stappiaceae</taxon>
        <taxon>Roseibium</taxon>
    </lineage>
</organism>
<dbReference type="Pfam" id="PF00550">
    <property type="entry name" value="PP-binding"/>
    <property type="match status" value="1"/>
</dbReference>
<dbReference type="SUPFAM" id="SSF52777">
    <property type="entry name" value="CoA-dependent acyltransferases"/>
    <property type="match status" value="3"/>
</dbReference>
<evidence type="ECO:0000256" key="2">
    <source>
        <dbReference type="ARBA" id="ARBA00022450"/>
    </source>
</evidence>